<dbReference type="Gene3D" id="1.10.10.10">
    <property type="entry name" value="Winged helix-like DNA-binding domain superfamily/Winged helix DNA-binding domain"/>
    <property type="match status" value="1"/>
</dbReference>
<evidence type="ECO:0000256" key="3">
    <source>
        <dbReference type="ARBA" id="ARBA00023163"/>
    </source>
</evidence>
<proteinExistence type="predicted"/>
<reference evidence="5 6" key="1">
    <citation type="journal article" date="2019" name="Int. J. Syst. Evol. Microbiol.">
        <title>The Global Catalogue of Microorganisms (GCM) 10K type strain sequencing project: providing services to taxonomists for standard genome sequencing and annotation.</title>
        <authorList>
            <consortium name="The Broad Institute Genomics Platform"/>
            <consortium name="The Broad Institute Genome Sequencing Center for Infectious Disease"/>
            <person name="Wu L."/>
            <person name="Ma J."/>
        </authorList>
    </citation>
    <scope>NUCLEOTIDE SEQUENCE [LARGE SCALE GENOMIC DNA]</scope>
    <source>
        <strain evidence="5 6">JCM 15089</strain>
    </source>
</reference>
<keyword evidence="2" id="KW-0238">DNA-binding</keyword>
<dbReference type="PANTHER" id="PTHR33204">
    <property type="entry name" value="TRANSCRIPTIONAL REGULATOR, MARR FAMILY"/>
    <property type="match status" value="1"/>
</dbReference>
<dbReference type="PANTHER" id="PTHR33204:SF37">
    <property type="entry name" value="HTH-TYPE TRANSCRIPTIONAL REGULATOR YODB"/>
    <property type="match status" value="1"/>
</dbReference>
<dbReference type="Pfam" id="PF01638">
    <property type="entry name" value="HxlR"/>
    <property type="match status" value="1"/>
</dbReference>
<dbReference type="SUPFAM" id="SSF46785">
    <property type="entry name" value="Winged helix' DNA-binding domain"/>
    <property type="match status" value="1"/>
</dbReference>
<dbReference type="Proteomes" id="UP001499951">
    <property type="component" value="Unassembled WGS sequence"/>
</dbReference>
<accession>A0ABN1E5W0</accession>
<dbReference type="InterPro" id="IPR002577">
    <property type="entry name" value="HTH_HxlR"/>
</dbReference>
<feature type="domain" description="HTH hxlR-type" evidence="4">
    <location>
        <begin position="17"/>
        <end position="108"/>
    </location>
</feature>
<dbReference type="EMBL" id="BAAADD010000001">
    <property type="protein sequence ID" value="GAA0559801.1"/>
    <property type="molecule type" value="Genomic_DNA"/>
</dbReference>
<dbReference type="InterPro" id="IPR036388">
    <property type="entry name" value="WH-like_DNA-bd_sf"/>
</dbReference>
<dbReference type="InterPro" id="IPR036390">
    <property type="entry name" value="WH_DNA-bd_sf"/>
</dbReference>
<keyword evidence="3" id="KW-0804">Transcription</keyword>
<keyword evidence="1" id="KW-0805">Transcription regulation</keyword>
<dbReference type="CDD" id="cd00090">
    <property type="entry name" value="HTH_ARSR"/>
    <property type="match status" value="1"/>
</dbReference>
<organism evidence="5 6">
    <name type="scientific">Rhizomicrobium electricum</name>
    <dbReference type="NCBI Taxonomy" id="480070"/>
    <lineage>
        <taxon>Bacteria</taxon>
        <taxon>Pseudomonadati</taxon>
        <taxon>Pseudomonadota</taxon>
        <taxon>Alphaproteobacteria</taxon>
        <taxon>Micropepsales</taxon>
        <taxon>Micropepsaceae</taxon>
        <taxon>Rhizomicrobium</taxon>
    </lineage>
</organism>
<gene>
    <name evidence="5" type="ORF">GCM10008942_05350</name>
</gene>
<keyword evidence="6" id="KW-1185">Reference proteome</keyword>
<evidence type="ECO:0000259" key="4">
    <source>
        <dbReference type="PROSITE" id="PS51118"/>
    </source>
</evidence>
<protein>
    <recommendedName>
        <fullName evidence="4">HTH hxlR-type domain-containing protein</fullName>
    </recommendedName>
</protein>
<dbReference type="PROSITE" id="PS51118">
    <property type="entry name" value="HTH_HXLR"/>
    <property type="match status" value="1"/>
</dbReference>
<dbReference type="RefSeq" id="WP_166931420.1">
    <property type="nucleotide sequence ID" value="NZ_BAAADD010000001.1"/>
</dbReference>
<name>A0ABN1E5W0_9PROT</name>
<evidence type="ECO:0000313" key="6">
    <source>
        <dbReference type="Proteomes" id="UP001499951"/>
    </source>
</evidence>
<sequence length="130" mass="14356">MAPAKPGAKVRGSISGSPINALFDILGRRWALGILWYLGDGPSAFCRLQEQCGGMSPTILNTRLKELQDADIVERTVDGYALTARGNELRSYIVPVANWSATWAKDVYGYERPGMKERLAREASGKQKRK</sequence>
<comment type="caution">
    <text evidence="5">The sequence shown here is derived from an EMBL/GenBank/DDBJ whole genome shotgun (WGS) entry which is preliminary data.</text>
</comment>
<evidence type="ECO:0000256" key="1">
    <source>
        <dbReference type="ARBA" id="ARBA00023015"/>
    </source>
</evidence>
<evidence type="ECO:0000313" key="5">
    <source>
        <dbReference type="EMBL" id="GAA0559801.1"/>
    </source>
</evidence>
<evidence type="ECO:0000256" key="2">
    <source>
        <dbReference type="ARBA" id="ARBA00023125"/>
    </source>
</evidence>
<dbReference type="InterPro" id="IPR011991">
    <property type="entry name" value="ArsR-like_HTH"/>
</dbReference>